<dbReference type="InterPro" id="IPR038694">
    <property type="entry name" value="DUF427_sf"/>
</dbReference>
<dbReference type="InterPro" id="IPR007361">
    <property type="entry name" value="DUF427"/>
</dbReference>
<dbReference type="eggNOG" id="COG2343">
    <property type="taxonomic scope" value="Bacteria"/>
</dbReference>
<evidence type="ECO:0000259" key="2">
    <source>
        <dbReference type="Pfam" id="PF04248"/>
    </source>
</evidence>
<name>F6G5M9_RALS8</name>
<feature type="domain" description="DUF427" evidence="2">
    <location>
        <begin position="218"/>
        <end position="309"/>
    </location>
</feature>
<evidence type="ECO:0000313" key="3">
    <source>
        <dbReference type="EMBL" id="AEG70456.1"/>
    </source>
</evidence>
<dbReference type="EMBL" id="CP002819">
    <property type="protein sequence ID" value="AEG70456.1"/>
    <property type="molecule type" value="Genomic_DNA"/>
</dbReference>
<sequence>MGQPGRRGPVADRAGGPPDRRRARDDGGQPRTALAARGRAPGGGAALPTARLGAAVVRRPPRRLGQLYRRGARTAPAAHGRRHPGRPRVRAADRGRAGDAAHAIAGHLTRTGRHRTPALRTLVERRGDHAGRHRRQTRTAPGRDAVARQGRGPRHPPRPPGPRTGQIGSRRVPDAVCGACYSETGPRHRGVSAIPQEHRMPDIDPHHPITVEPNPRRVTVVLNGYTIADTRQARTLREASLAPVQYIPRDDVQMNRLERTHHRTHCPYKGDASYYTIVADDQRAENAVWTYEHALPVAREVEGFLAFYPHKVTITEA</sequence>
<protein>
    <recommendedName>
        <fullName evidence="2">DUF427 domain-containing protein</fullName>
    </recommendedName>
</protein>
<accession>F6G5M9</accession>
<dbReference type="Proteomes" id="UP000007953">
    <property type="component" value="Chromosome"/>
</dbReference>
<dbReference type="HOGENOM" id="CLU_876821_0_0_4"/>
<feature type="compositionally biased region" description="Low complexity" evidence="1">
    <location>
        <begin position="46"/>
        <end position="55"/>
    </location>
</feature>
<dbReference type="Gene3D" id="2.170.150.40">
    <property type="entry name" value="Domain of unknown function (DUF427)"/>
    <property type="match status" value="1"/>
</dbReference>
<proteinExistence type="predicted"/>
<dbReference type="PANTHER" id="PTHR34310">
    <property type="entry name" value="DUF427 DOMAIN PROTEIN (AFU_ORTHOLOGUE AFUA_3G02220)"/>
    <property type="match status" value="1"/>
</dbReference>
<evidence type="ECO:0000256" key="1">
    <source>
        <dbReference type="SAM" id="MobiDB-lite"/>
    </source>
</evidence>
<evidence type="ECO:0000313" key="4">
    <source>
        <dbReference type="Proteomes" id="UP000007953"/>
    </source>
</evidence>
<dbReference type="KEGG" id="rsn:RSPO_c03165"/>
<gene>
    <name evidence="3" type="ordered locus">RSPO_c03165</name>
</gene>
<feature type="compositionally biased region" description="Low complexity" evidence="1">
    <location>
        <begin position="29"/>
        <end position="39"/>
    </location>
</feature>
<dbReference type="AlphaFoldDB" id="F6G5M9"/>
<feature type="region of interest" description="Disordered" evidence="1">
    <location>
        <begin position="1"/>
        <end position="172"/>
    </location>
</feature>
<organism evidence="3 4">
    <name type="scientific">Ralstonia solanacearum (strain Po82)</name>
    <dbReference type="NCBI Taxonomy" id="1031711"/>
    <lineage>
        <taxon>Bacteria</taxon>
        <taxon>Pseudomonadati</taxon>
        <taxon>Pseudomonadota</taxon>
        <taxon>Betaproteobacteria</taxon>
        <taxon>Burkholderiales</taxon>
        <taxon>Burkholderiaceae</taxon>
        <taxon>Ralstonia</taxon>
        <taxon>Ralstonia solanacearum species complex</taxon>
    </lineage>
</organism>
<reference evidence="3 4" key="1">
    <citation type="journal article" date="2011" name="J. Bacteriol.">
        <title>Complete genome sequence of the plant pathogen Ralstonia solanacearum strain Po82.</title>
        <authorList>
            <person name="Xu J."/>
            <person name="Zheng H.J."/>
            <person name="Liu L."/>
            <person name="Pan Z.C."/>
            <person name="Prior P."/>
            <person name="Tang B."/>
            <person name="Xu J.S."/>
            <person name="Zhang H."/>
            <person name="Tian Q."/>
            <person name="Zhang L.Q."/>
            <person name="Feng J."/>
        </authorList>
    </citation>
    <scope>NUCLEOTIDE SEQUENCE [LARGE SCALE GENOMIC DNA]</scope>
    <source>
        <strain evidence="3 4">Po82</strain>
    </source>
</reference>
<dbReference type="Pfam" id="PF04248">
    <property type="entry name" value="NTP_transf_9"/>
    <property type="match status" value="1"/>
</dbReference>
<feature type="compositionally biased region" description="Basic and acidic residues" evidence="1">
    <location>
        <begin position="18"/>
        <end position="28"/>
    </location>
</feature>
<feature type="compositionally biased region" description="Basic and acidic residues" evidence="1">
    <location>
        <begin position="90"/>
        <end position="99"/>
    </location>
</feature>
<feature type="compositionally biased region" description="Basic residues" evidence="1">
    <location>
        <begin position="79"/>
        <end position="89"/>
    </location>
</feature>
<dbReference type="PATRIC" id="fig|1031711.3.peg.3097"/>
<dbReference type="PANTHER" id="PTHR34310:SF9">
    <property type="entry name" value="BLR5716 PROTEIN"/>
    <property type="match status" value="1"/>
</dbReference>